<protein>
    <submittedName>
        <fullName evidence="2">Uncharacterized protein</fullName>
    </submittedName>
</protein>
<feature type="compositionally biased region" description="Basic and acidic residues" evidence="1">
    <location>
        <begin position="86"/>
        <end position="101"/>
    </location>
</feature>
<organism evidence="2 3">
    <name type="scientific">Xenopus laevis</name>
    <name type="common">African clawed frog</name>
    <dbReference type="NCBI Taxonomy" id="8355"/>
    <lineage>
        <taxon>Eukaryota</taxon>
        <taxon>Metazoa</taxon>
        <taxon>Chordata</taxon>
        <taxon>Craniata</taxon>
        <taxon>Vertebrata</taxon>
        <taxon>Euteleostomi</taxon>
        <taxon>Amphibia</taxon>
        <taxon>Batrachia</taxon>
        <taxon>Anura</taxon>
        <taxon>Pipoidea</taxon>
        <taxon>Pipidae</taxon>
        <taxon>Xenopodinae</taxon>
        <taxon>Xenopus</taxon>
        <taxon>Xenopus</taxon>
    </lineage>
</organism>
<dbReference type="Proteomes" id="UP000694892">
    <property type="component" value="Chromosome 6S"/>
</dbReference>
<proteinExistence type="predicted"/>
<gene>
    <name evidence="2" type="ORF">XELAEV_18033713mg</name>
</gene>
<evidence type="ECO:0000313" key="2">
    <source>
        <dbReference type="EMBL" id="OCT74726.1"/>
    </source>
</evidence>
<feature type="region of interest" description="Disordered" evidence="1">
    <location>
        <begin position="66"/>
        <end position="101"/>
    </location>
</feature>
<dbReference type="EMBL" id="CM004477">
    <property type="protein sequence ID" value="OCT74726.1"/>
    <property type="molecule type" value="Genomic_DNA"/>
</dbReference>
<feature type="compositionally biased region" description="Gly residues" evidence="1">
    <location>
        <begin position="69"/>
        <end position="78"/>
    </location>
</feature>
<evidence type="ECO:0000313" key="3">
    <source>
        <dbReference type="Proteomes" id="UP000694892"/>
    </source>
</evidence>
<dbReference type="AlphaFoldDB" id="A0A974CM42"/>
<accession>A0A974CM42</accession>
<sequence>MFSGRCTQEEETECSCAGPFKPCSVLPSSVHTPLLRHTHYSNMWPGTVIGGSKQILRPDRAWLSLPAGRQGGVGGGDGTHPSLTNDQKDLNQEREVSLMPI</sequence>
<reference evidence="3" key="1">
    <citation type="journal article" date="2016" name="Nature">
        <title>Genome evolution in the allotetraploid frog Xenopus laevis.</title>
        <authorList>
            <person name="Session A.M."/>
            <person name="Uno Y."/>
            <person name="Kwon T."/>
            <person name="Chapman J.A."/>
            <person name="Toyoda A."/>
            <person name="Takahashi S."/>
            <person name="Fukui A."/>
            <person name="Hikosaka A."/>
            <person name="Suzuki A."/>
            <person name="Kondo M."/>
            <person name="van Heeringen S.J."/>
            <person name="Quigley I."/>
            <person name="Heinz S."/>
            <person name="Ogino H."/>
            <person name="Ochi H."/>
            <person name="Hellsten U."/>
            <person name="Lyons J.B."/>
            <person name="Simakov O."/>
            <person name="Putnam N."/>
            <person name="Stites J."/>
            <person name="Kuroki Y."/>
            <person name="Tanaka T."/>
            <person name="Michiue T."/>
            <person name="Watanabe M."/>
            <person name="Bogdanovic O."/>
            <person name="Lister R."/>
            <person name="Georgiou G."/>
            <person name="Paranjpe S.S."/>
            <person name="van Kruijsbergen I."/>
            <person name="Shu S."/>
            <person name="Carlson J."/>
            <person name="Kinoshita T."/>
            <person name="Ohta Y."/>
            <person name="Mawaribuchi S."/>
            <person name="Jenkins J."/>
            <person name="Grimwood J."/>
            <person name="Schmutz J."/>
            <person name="Mitros T."/>
            <person name="Mozaffari S.V."/>
            <person name="Suzuki Y."/>
            <person name="Haramoto Y."/>
            <person name="Yamamoto T.S."/>
            <person name="Takagi C."/>
            <person name="Heald R."/>
            <person name="Miller K."/>
            <person name="Haudenschild C."/>
            <person name="Kitzman J."/>
            <person name="Nakayama T."/>
            <person name="Izutsu Y."/>
            <person name="Robert J."/>
            <person name="Fortriede J."/>
            <person name="Burns K."/>
            <person name="Lotay V."/>
            <person name="Karimi K."/>
            <person name="Yasuoka Y."/>
            <person name="Dichmann D.S."/>
            <person name="Flajnik M.F."/>
            <person name="Houston D.W."/>
            <person name="Shendure J."/>
            <person name="DuPasquier L."/>
            <person name="Vize P.D."/>
            <person name="Zorn A.M."/>
            <person name="Ito M."/>
            <person name="Marcotte E.M."/>
            <person name="Wallingford J.B."/>
            <person name="Ito Y."/>
            <person name="Asashima M."/>
            <person name="Ueno N."/>
            <person name="Matsuda Y."/>
            <person name="Veenstra G.J."/>
            <person name="Fujiyama A."/>
            <person name="Harland R.M."/>
            <person name="Taira M."/>
            <person name="Rokhsar D.S."/>
        </authorList>
    </citation>
    <scope>NUCLEOTIDE SEQUENCE [LARGE SCALE GENOMIC DNA]</scope>
    <source>
        <strain evidence="3">J</strain>
    </source>
</reference>
<name>A0A974CM42_XENLA</name>
<evidence type="ECO:0000256" key="1">
    <source>
        <dbReference type="SAM" id="MobiDB-lite"/>
    </source>
</evidence>